<sequence>MCDYRRKESRLYRGYEEYEGSFGSLQVSASSAIGFQTRVPSSHRDYINSPNVKIFSKWRKGRAREFHERAKYLANRKANKISHSLNDFVDDADHLQEREKMPGSPTNGLQRQVWLPKRNFAFRQRAGKLDIRAIARLDLEKITATTDIEIIQRHLENLAFADVTLDDVQHYSDAYFLKLFQIAQLTLEYLMHVQDSLVSHSKGLEKQCEELMNECQQLENNNGQHETEIATLKREIRQKQRTMATLELMLLNASNSNRRNIPDKENAAQVANALNDDLMVNQGGSNLAEGGSIACAVSCVLCEKRFISAEYLLRHQQKRHQTTKRNNQKKKSLFGSRSSCDSQEAKRERENRPTPLPKEVIDALKENNQLSKQLVNLQDQLCAEQDARTRQSQQHESQQQQINSRVETYMEKMQALLLEMEKKQEATKLDLRLYMQEATNRLQMETMKANSDLQGQRISCAGRLEDDEREDTAKEKEAKWSDKVEKMMDTFLQVQALKQHEVDILKQESSKLWSKYNKLKKRQYRPEPRLTELTALDAMRFGLDRGEVGETVETQTLNVDKAVAHLEDKVVQTDEKPDEKPFKQSQNDELLPQESKTEVTMHKLDAIVVSPDKSEEIVEFPSQFSSVEETTVVAFEAEASEQVYSPLDFQQAAHIIGKVALGFLARRAISKSSNWCITIEVASLAAVLTVDEFEYVREHFVNRLHVQVEVSMSANDLRVTIARLLSGNDEFVTGNETPGRTKSVDITATMTYHRVLLHHKYTGAELSGSTLIHELKNVVEVEIIPYDATAVMQIQEMIEMHAAVSDRFEKIKSASINMATSSLLASESGDFEHKLSDKFPNLVRLQALARGFLARKYVELMKITRLMNSRLIRMSSPQKTALFSDKSMKPSWMKVDPILAIQYTKVQKRMQAKLRAALNRVSESDEKENDLQNIPLAEFEKVSAELRLKQNVLSDNVQCRIRLITERLTPMARREYRQLKFNHTESIRLGIAGNAKIQRAVQIEIVRNRLKQLLADDTAFDSTWSQIKKSDGIDNSSVVNLALSSSRSTDHETGKSVSSFDSKEIDQLASAYEANESPVRSEGIGHELLAEEK</sequence>
<dbReference type="OMA" id="LMHVQDS"/>
<feature type="domain" description="C2H2-type" evidence="10">
    <location>
        <begin position="297"/>
        <end position="325"/>
    </location>
</feature>
<evidence type="ECO:0000256" key="7">
    <source>
        <dbReference type="PROSITE-ProRule" id="PRU00042"/>
    </source>
</evidence>
<dbReference type="GO" id="GO:0008270">
    <property type="term" value="F:zinc ion binding"/>
    <property type="evidence" value="ECO:0007669"/>
    <property type="project" value="UniProtKB-KW"/>
</dbReference>
<proteinExistence type="inferred from homology"/>
<organism evidence="11 12">
    <name type="scientific">Plasmopara halstedii</name>
    <name type="common">Downy mildew of sunflower</name>
    <dbReference type="NCBI Taxonomy" id="4781"/>
    <lineage>
        <taxon>Eukaryota</taxon>
        <taxon>Sar</taxon>
        <taxon>Stramenopiles</taxon>
        <taxon>Oomycota</taxon>
        <taxon>Peronosporomycetes</taxon>
        <taxon>Peronosporales</taxon>
        <taxon>Peronosporaceae</taxon>
        <taxon>Plasmopara</taxon>
    </lineage>
</organism>
<keyword evidence="7" id="KW-0479">Metal-binding</keyword>
<feature type="coiled-coil region" evidence="8">
    <location>
        <begin position="201"/>
        <end position="249"/>
    </location>
</feature>
<dbReference type="Proteomes" id="UP000054928">
    <property type="component" value="Unassembled WGS sequence"/>
</dbReference>
<dbReference type="InterPro" id="IPR051241">
    <property type="entry name" value="DZIP_RILPL"/>
</dbReference>
<feature type="compositionally biased region" description="Basic and acidic residues" evidence="9">
    <location>
        <begin position="343"/>
        <end position="352"/>
    </location>
</feature>
<dbReference type="InterPro" id="IPR032714">
    <property type="entry name" value="DZIP1_N"/>
</dbReference>
<keyword evidence="12" id="KW-1185">Reference proteome</keyword>
<feature type="compositionally biased region" description="Basic and acidic residues" evidence="9">
    <location>
        <begin position="1083"/>
        <end position="1093"/>
    </location>
</feature>
<evidence type="ECO:0000256" key="6">
    <source>
        <dbReference type="ARBA" id="ARBA00023273"/>
    </source>
</evidence>
<evidence type="ECO:0000259" key="10">
    <source>
        <dbReference type="PROSITE" id="PS50157"/>
    </source>
</evidence>
<dbReference type="OrthoDB" id="515971at2759"/>
<dbReference type="PANTHER" id="PTHR21502:SF3">
    <property type="entry name" value="CILIUM ASSEMBLY PROTEIN DZIP1L"/>
    <property type="match status" value="1"/>
</dbReference>
<reference evidence="12" key="1">
    <citation type="submission" date="2014-09" db="EMBL/GenBank/DDBJ databases">
        <authorList>
            <person name="Sharma Rahul"/>
            <person name="Thines Marco"/>
        </authorList>
    </citation>
    <scope>NUCLEOTIDE SEQUENCE [LARGE SCALE GENOMIC DNA]</scope>
</reference>
<evidence type="ECO:0000256" key="4">
    <source>
        <dbReference type="ARBA" id="ARBA00023054"/>
    </source>
</evidence>
<evidence type="ECO:0000313" key="12">
    <source>
        <dbReference type="Proteomes" id="UP000054928"/>
    </source>
</evidence>
<keyword evidence="5" id="KW-0963">Cytoplasm</keyword>
<dbReference type="GO" id="GO:0005814">
    <property type="term" value="C:centriole"/>
    <property type="evidence" value="ECO:0007669"/>
    <property type="project" value="UniProtKB-SubCell"/>
</dbReference>
<dbReference type="InterPro" id="IPR013087">
    <property type="entry name" value="Znf_C2H2_type"/>
</dbReference>
<feature type="region of interest" description="Disordered" evidence="9">
    <location>
        <begin position="571"/>
        <end position="590"/>
    </location>
</feature>
<keyword evidence="6" id="KW-0966">Cell projection</keyword>
<comment type="similarity">
    <text evidence="3">Belongs to the DZIP C2H2-type zinc-finger protein family.</text>
</comment>
<evidence type="ECO:0000256" key="1">
    <source>
        <dbReference type="ARBA" id="ARBA00004114"/>
    </source>
</evidence>
<protein>
    <submittedName>
        <fullName evidence="11">Zinc finger, C2H2</fullName>
    </submittedName>
</protein>
<accession>A0A0P1AAX6</accession>
<feature type="region of interest" description="Disordered" evidence="9">
    <location>
        <begin position="316"/>
        <end position="357"/>
    </location>
</feature>
<dbReference type="GO" id="GO:0005737">
    <property type="term" value="C:cytoplasm"/>
    <property type="evidence" value="ECO:0007669"/>
    <property type="project" value="TreeGrafter"/>
</dbReference>
<keyword evidence="7" id="KW-0863">Zinc-finger</keyword>
<dbReference type="PANTHER" id="PTHR21502">
    <property type="entry name" value="ZINC FINGER PROTEIN DZIP1"/>
    <property type="match status" value="1"/>
</dbReference>
<dbReference type="AlphaFoldDB" id="A0A0P1AAX6"/>
<dbReference type="RefSeq" id="XP_024574051.1">
    <property type="nucleotide sequence ID" value="XM_024723034.1"/>
</dbReference>
<dbReference type="PROSITE" id="PS50096">
    <property type="entry name" value="IQ"/>
    <property type="match status" value="1"/>
</dbReference>
<evidence type="ECO:0000256" key="3">
    <source>
        <dbReference type="ARBA" id="ARBA00009131"/>
    </source>
</evidence>
<evidence type="ECO:0000256" key="8">
    <source>
        <dbReference type="SAM" id="Coils"/>
    </source>
</evidence>
<evidence type="ECO:0000313" key="11">
    <source>
        <dbReference type="EMBL" id="CEG37682.1"/>
    </source>
</evidence>
<feature type="compositionally biased region" description="Basic and acidic residues" evidence="9">
    <location>
        <begin position="571"/>
        <end position="582"/>
    </location>
</feature>
<evidence type="ECO:0000256" key="5">
    <source>
        <dbReference type="ARBA" id="ARBA00023212"/>
    </source>
</evidence>
<evidence type="ECO:0000256" key="2">
    <source>
        <dbReference type="ARBA" id="ARBA00004120"/>
    </source>
</evidence>
<name>A0A0P1AAX6_PLAHL</name>
<comment type="subcellular location">
    <subcellularLocation>
        <location evidence="2">Cytoplasm</location>
        <location evidence="2">Cytoskeleton</location>
        <location evidence="2">Cilium basal body</location>
    </subcellularLocation>
    <subcellularLocation>
        <location evidence="1">Cytoplasm</location>
        <location evidence="1">Cytoskeleton</location>
        <location evidence="1">Microtubule organizing center</location>
        <location evidence="1">Centrosome</location>
        <location evidence="1">Centriole</location>
    </subcellularLocation>
</comment>
<dbReference type="Pfam" id="PF13815">
    <property type="entry name" value="Dzip-like_N"/>
    <property type="match status" value="1"/>
</dbReference>
<keyword evidence="7" id="KW-0862">Zinc</keyword>
<keyword evidence="4 8" id="KW-0175">Coiled coil</keyword>
<feature type="compositionally biased region" description="Basic residues" evidence="9">
    <location>
        <begin position="316"/>
        <end position="332"/>
    </location>
</feature>
<keyword evidence="5" id="KW-0206">Cytoskeleton</keyword>
<dbReference type="GeneID" id="36400796"/>
<dbReference type="PROSITE" id="PS50157">
    <property type="entry name" value="ZINC_FINGER_C2H2_2"/>
    <property type="match status" value="1"/>
</dbReference>
<dbReference type="PROSITE" id="PS00028">
    <property type="entry name" value="ZINC_FINGER_C2H2_1"/>
    <property type="match status" value="1"/>
</dbReference>
<feature type="region of interest" description="Disordered" evidence="9">
    <location>
        <begin position="1071"/>
        <end position="1093"/>
    </location>
</feature>
<evidence type="ECO:0000256" key="9">
    <source>
        <dbReference type="SAM" id="MobiDB-lite"/>
    </source>
</evidence>
<dbReference type="EMBL" id="CCYD01000290">
    <property type="protein sequence ID" value="CEG37682.1"/>
    <property type="molecule type" value="Genomic_DNA"/>
</dbReference>